<proteinExistence type="predicted"/>
<dbReference type="InterPro" id="IPR011333">
    <property type="entry name" value="SKP1/BTB/POZ_sf"/>
</dbReference>
<sequence length="951" mass="107042">MGESAGLLRLTVKQEGAQDELEGIEYECDSLDHQGWASLIQTCIEEKLSSLTFLISKRILQEASVYFRCLLSGDFRESAERNVCVTWYPSVFCYLLQFICTRKLDGGCDLESFLNAIMFFGVEVGTVTVMEKMNEIGLVELAPNLWTTANGFGDHLVAEACIKTFVINFEDAMRRIESENLPADFVAACLQHEQLTVSSERSLCDALLNWFRTMQKDQVYIVDGVLNKTVHNILRKVKVLLLPVEFVLGILVPSLPAKVFSVKETDLIEFNQLFHFEETSQMSVQQIQDSYSNDLAIRLSGHLRILDLAGCQQVTVAVLFHSLLQYLKQNSNNDVTLYEKLEAEIYSIFVHGSVTHSPMNQEFFTMTSLKNVCEINFQGCWRLDQNRLVHWLHVACPNLKVLNISQCPQLNVDILPQILKGCKYVEVLNASLNILRTQVELSSDRISMHIFNQDSCKYEGYLCSLTNLSFEGRNHLKDSDLYLLTRYCLNLSTINFGGCSQLTDKGLSIFLSSIRNLTKLQVPYTAFGRLSVNAVLGFSCEQHSDELWSDKIQSDFYTRECALATLDLEGCLNIDRDSISQLIKEAPLLENLNLGFLSLDDSTLLCFSGTSLNNLNLQETQVTEYGIAHILKWNQHLNSLNIRGCKKITSALAFKISDTIRKQDALNIGMAETSTLKCLAAGWGFTDSTFMALKPSLRHLQSFSLGLGSRISECVLSNLHEILPQLEDLSLVFQAISGSCMLDLLKHGQALKRLELCHCFVELSHEIIHVMPTALTSLRLERGIEWMTDADIELLVSKHQTLTSLYLTGCKNLTPRSLETISKSWQAMTYLTLKECGTMTLNGGGCLFVCKALKHLTLQHSGAGLDKDFVKCALVELPVLQNLCLDICDSKNGGFNDIKAQERRSLQNLKFTRCTTLRNSFNGFARRHYKDSIVIEWHGNVTNSRVVKEGL</sequence>
<dbReference type="EMBL" id="CM035412">
    <property type="protein sequence ID" value="KAH7432342.1"/>
    <property type="molecule type" value="Genomic_DNA"/>
</dbReference>
<dbReference type="InterPro" id="IPR032675">
    <property type="entry name" value="LRR_dom_sf"/>
</dbReference>
<evidence type="ECO:0000256" key="2">
    <source>
        <dbReference type="ARBA" id="ARBA00004906"/>
    </source>
</evidence>
<organism evidence="4 5">
    <name type="scientific">Ceratopteris richardii</name>
    <name type="common">Triangle waterfern</name>
    <dbReference type="NCBI Taxonomy" id="49495"/>
    <lineage>
        <taxon>Eukaryota</taxon>
        <taxon>Viridiplantae</taxon>
        <taxon>Streptophyta</taxon>
        <taxon>Embryophyta</taxon>
        <taxon>Tracheophyta</taxon>
        <taxon>Polypodiopsida</taxon>
        <taxon>Polypodiidae</taxon>
        <taxon>Polypodiales</taxon>
        <taxon>Pteridineae</taxon>
        <taxon>Pteridaceae</taxon>
        <taxon>Parkerioideae</taxon>
        <taxon>Ceratopteris</taxon>
    </lineage>
</organism>
<dbReference type="Pfam" id="PF07707">
    <property type="entry name" value="BACK"/>
    <property type="match status" value="1"/>
</dbReference>
<dbReference type="OrthoDB" id="775260at2759"/>
<dbReference type="InterPro" id="IPR050648">
    <property type="entry name" value="F-box_LRR-repeat"/>
</dbReference>
<dbReference type="Gene3D" id="3.30.710.10">
    <property type="entry name" value="Potassium Channel Kv1.1, Chain A"/>
    <property type="match status" value="1"/>
</dbReference>
<evidence type="ECO:0000259" key="3">
    <source>
        <dbReference type="Pfam" id="PF07707"/>
    </source>
</evidence>
<comment type="function">
    <text evidence="1">May act as a substrate-specific adapter of an E3 ubiquitin-protein ligase complex (CUL3-RBX1-BTB) which mediates the ubiquitination and subsequent proteasomal degradation of target proteins.</text>
</comment>
<dbReference type="SUPFAM" id="SSF52047">
    <property type="entry name" value="RNI-like"/>
    <property type="match status" value="1"/>
</dbReference>
<dbReference type="SMART" id="SM00367">
    <property type="entry name" value="LRR_CC"/>
    <property type="match status" value="6"/>
</dbReference>
<evidence type="ECO:0000313" key="5">
    <source>
        <dbReference type="Proteomes" id="UP000825935"/>
    </source>
</evidence>
<reference evidence="4" key="1">
    <citation type="submission" date="2021-08" db="EMBL/GenBank/DDBJ databases">
        <title>WGS assembly of Ceratopteris richardii.</title>
        <authorList>
            <person name="Marchant D.B."/>
            <person name="Chen G."/>
            <person name="Jenkins J."/>
            <person name="Shu S."/>
            <person name="Leebens-Mack J."/>
            <person name="Grimwood J."/>
            <person name="Schmutz J."/>
            <person name="Soltis P."/>
            <person name="Soltis D."/>
            <person name="Chen Z.-H."/>
        </authorList>
    </citation>
    <scope>NUCLEOTIDE SEQUENCE</scope>
    <source>
        <strain evidence="4">Whitten #5841</strain>
        <tissue evidence="4">Leaf</tissue>
    </source>
</reference>
<comment type="pathway">
    <text evidence="2">Protein modification; protein ubiquitination.</text>
</comment>
<dbReference type="OMA" id="NIKGCAL"/>
<comment type="caution">
    <text evidence="4">The sequence shown here is derived from an EMBL/GenBank/DDBJ whole genome shotgun (WGS) entry which is preliminary data.</text>
</comment>
<evidence type="ECO:0000313" key="4">
    <source>
        <dbReference type="EMBL" id="KAH7432342.1"/>
    </source>
</evidence>
<dbReference type="Proteomes" id="UP000825935">
    <property type="component" value="Chromosome 7"/>
</dbReference>
<feature type="domain" description="BACK" evidence="3">
    <location>
        <begin position="148"/>
        <end position="246"/>
    </location>
</feature>
<dbReference type="PANTHER" id="PTHR13382">
    <property type="entry name" value="MITOCHONDRIAL ATP SYNTHASE COUPLING FACTOR B"/>
    <property type="match status" value="1"/>
</dbReference>
<protein>
    <recommendedName>
        <fullName evidence="3">BACK domain-containing protein</fullName>
    </recommendedName>
</protein>
<dbReference type="GO" id="GO:0005737">
    <property type="term" value="C:cytoplasm"/>
    <property type="evidence" value="ECO:0007669"/>
    <property type="project" value="TreeGrafter"/>
</dbReference>
<evidence type="ECO:0000256" key="1">
    <source>
        <dbReference type="ARBA" id="ARBA00002668"/>
    </source>
</evidence>
<dbReference type="AlphaFoldDB" id="A0A8T2UAC6"/>
<keyword evidence="5" id="KW-1185">Reference proteome</keyword>
<dbReference type="InterPro" id="IPR006553">
    <property type="entry name" value="Leu-rich_rpt_Cys-con_subtyp"/>
</dbReference>
<name>A0A8T2UAC6_CERRI</name>
<dbReference type="InterPro" id="IPR011705">
    <property type="entry name" value="BACK"/>
</dbReference>
<gene>
    <name evidence="4" type="ORF">KP509_07G018100</name>
</gene>
<dbReference type="Gene3D" id="3.80.10.10">
    <property type="entry name" value="Ribonuclease Inhibitor"/>
    <property type="match status" value="2"/>
</dbReference>
<accession>A0A8T2UAC6</accession>